<dbReference type="Proteomes" id="UP001327560">
    <property type="component" value="Chromosome 2"/>
</dbReference>
<feature type="domain" description="AP2/ERF" evidence="10">
    <location>
        <begin position="233"/>
        <end position="290"/>
    </location>
</feature>
<evidence type="ECO:0000259" key="10">
    <source>
        <dbReference type="PROSITE" id="PS51032"/>
    </source>
</evidence>
<feature type="region of interest" description="Disordered" evidence="9">
    <location>
        <begin position="320"/>
        <end position="371"/>
    </location>
</feature>
<comment type="subcellular location">
    <subcellularLocation>
        <location evidence="1">Nucleus</location>
    </subcellularLocation>
</comment>
<sequence length="398" mass="44072">MIAGHVHRIAFVTPVGPICRADVIKGLYGEETSANLHKDNECTLSIGLRFSLEEIWNLDINSICTILGAFKSKDLISSTLLINYETYGSLRCKMILQKTYPANSVSLTDSESCEFDDDGWHLLGKKGGQNIAGIMDGMLGTLSPTVIPKEISAALSEILLSGTNVLDSIFSHLPPPLPGSRSPAAPSLGSAVYLRQSELLRQLSTRCQAGASPSPHYQRSIAMAEAELGRKKLYRGVRQRHWGKWVAEIRLPQNRMRIWLGTYDSPDLAAYAYDRAAYKLRGEYARLNFPALRDAGDCPERLRALRSVVDSKIQAICQRLGRRRSARRSAEGEKKKNKKKKAEKEAEEEKSNETEAGALQTLSSPSASASWEIEMDGECSLARMPSYDPELIWEVLAN</sequence>
<dbReference type="PRINTS" id="PR00367">
    <property type="entry name" value="ETHRSPELEMNT"/>
</dbReference>
<evidence type="ECO:0000256" key="5">
    <source>
        <dbReference type="ARBA" id="ARBA00023159"/>
    </source>
</evidence>
<dbReference type="InterPro" id="IPR051758">
    <property type="entry name" value="ERF/AP2-like"/>
</dbReference>
<accession>A0AAQ3K1V9</accession>
<dbReference type="GO" id="GO:0000976">
    <property type="term" value="F:transcription cis-regulatory region binding"/>
    <property type="evidence" value="ECO:0007669"/>
    <property type="project" value="UniProtKB-ARBA"/>
</dbReference>
<dbReference type="PROSITE" id="PS51032">
    <property type="entry name" value="AP2_ERF"/>
    <property type="match status" value="1"/>
</dbReference>
<dbReference type="AlphaFoldDB" id="A0AAQ3K1V9"/>
<dbReference type="InterPro" id="IPR016177">
    <property type="entry name" value="DNA-bd_dom_sf"/>
</dbReference>
<dbReference type="SUPFAM" id="SSF54171">
    <property type="entry name" value="DNA-binding domain"/>
    <property type="match status" value="1"/>
</dbReference>
<evidence type="ECO:0000313" key="12">
    <source>
        <dbReference type="Proteomes" id="UP001327560"/>
    </source>
</evidence>
<organism evidence="11 12">
    <name type="scientific">Canna indica</name>
    <name type="common">Indian-shot</name>
    <dbReference type="NCBI Taxonomy" id="4628"/>
    <lineage>
        <taxon>Eukaryota</taxon>
        <taxon>Viridiplantae</taxon>
        <taxon>Streptophyta</taxon>
        <taxon>Embryophyta</taxon>
        <taxon>Tracheophyta</taxon>
        <taxon>Spermatophyta</taxon>
        <taxon>Magnoliopsida</taxon>
        <taxon>Liliopsida</taxon>
        <taxon>Zingiberales</taxon>
        <taxon>Cannaceae</taxon>
        <taxon>Canna</taxon>
    </lineage>
</organism>
<name>A0AAQ3K1V9_9LILI</name>
<evidence type="ECO:0000256" key="4">
    <source>
        <dbReference type="ARBA" id="ARBA00023125"/>
    </source>
</evidence>
<keyword evidence="4" id="KW-0238">DNA-binding</keyword>
<keyword evidence="7" id="KW-0539">Nucleus</keyword>
<feature type="compositionally biased region" description="Polar residues" evidence="9">
    <location>
        <begin position="360"/>
        <end position="369"/>
    </location>
</feature>
<evidence type="ECO:0000256" key="3">
    <source>
        <dbReference type="ARBA" id="ARBA00023015"/>
    </source>
</evidence>
<dbReference type="GO" id="GO:0003700">
    <property type="term" value="F:DNA-binding transcription factor activity"/>
    <property type="evidence" value="ECO:0007669"/>
    <property type="project" value="InterPro"/>
</dbReference>
<evidence type="ECO:0000256" key="2">
    <source>
        <dbReference type="ARBA" id="ARBA00022745"/>
    </source>
</evidence>
<protein>
    <recommendedName>
        <fullName evidence="10">AP2/ERF domain-containing protein</fullName>
    </recommendedName>
</protein>
<dbReference type="InterPro" id="IPR036955">
    <property type="entry name" value="AP2/ERF_dom_sf"/>
</dbReference>
<dbReference type="FunFam" id="3.30.730.10:FF:000001">
    <property type="entry name" value="Ethylene-responsive transcription factor 2"/>
    <property type="match status" value="1"/>
</dbReference>
<dbReference type="EMBL" id="CP136891">
    <property type="protein sequence ID" value="WOK98576.1"/>
    <property type="molecule type" value="Genomic_DNA"/>
</dbReference>
<reference evidence="11 12" key="1">
    <citation type="submission" date="2023-10" db="EMBL/GenBank/DDBJ databases">
        <title>Chromosome-scale genome assembly provides insights into flower coloration mechanisms of Canna indica.</title>
        <authorList>
            <person name="Li C."/>
        </authorList>
    </citation>
    <scope>NUCLEOTIDE SEQUENCE [LARGE SCALE GENOMIC DNA]</scope>
    <source>
        <tissue evidence="11">Flower</tissue>
    </source>
</reference>
<dbReference type="InterPro" id="IPR001471">
    <property type="entry name" value="AP2/ERF_dom"/>
</dbReference>
<proteinExistence type="inferred from homology"/>
<gene>
    <name evidence="11" type="ORF">Cni_G07288</name>
</gene>
<dbReference type="Gene3D" id="3.30.730.10">
    <property type="entry name" value="AP2/ERF domain"/>
    <property type="match status" value="1"/>
</dbReference>
<dbReference type="SMART" id="SM00380">
    <property type="entry name" value="AP2"/>
    <property type="match status" value="1"/>
</dbReference>
<keyword evidence="12" id="KW-1185">Reference proteome</keyword>
<evidence type="ECO:0000256" key="6">
    <source>
        <dbReference type="ARBA" id="ARBA00023163"/>
    </source>
</evidence>
<keyword evidence="2" id="KW-0936">Ethylene signaling pathway</keyword>
<dbReference type="GO" id="GO:0009873">
    <property type="term" value="P:ethylene-activated signaling pathway"/>
    <property type="evidence" value="ECO:0007669"/>
    <property type="project" value="UniProtKB-KW"/>
</dbReference>
<dbReference type="GO" id="GO:0005634">
    <property type="term" value="C:nucleus"/>
    <property type="evidence" value="ECO:0007669"/>
    <property type="project" value="UniProtKB-SubCell"/>
</dbReference>
<dbReference type="Pfam" id="PF00847">
    <property type="entry name" value="AP2"/>
    <property type="match status" value="1"/>
</dbReference>
<evidence type="ECO:0000313" key="11">
    <source>
        <dbReference type="EMBL" id="WOK98576.1"/>
    </source>
</evidence>
<feature type="compositionally biased region" description="Basic and acidic residues" evidence="9">
    <location>
        <begin position="342"/>
        <end position="353"/>
    </location>
</feature>
<keyword evidence="5" id="KW-0010">Activator</keyword>
<evidence type="ECO:0000256" key="8">
    <source>
        <dbReference type="ARBA" id="ARBA00024343"/>
    </source>
</evidence>
<evidence type="ECO:0000256" key="1">
    <source>
        <dbReference type="ARBA" id="ARBA00004123"/>
    </source>
</evidence>
<dbReference type="CDD" id="cd00018">
    <property type="entry name" value="AP2"/>
    <property type="match status" value="1"/>
</dbReference>
<comment type="similarity">
    <text evidence="8">Belongs to the AP2/ERF transcription factor family. ERF subfamily.</text>
</comment>
<dbReference type="PANTHER" id="PTHR31657:SF20">
    <property type="entry name" value="ETHYLENE-RESPONSIVE TRANSCRIPTION FACTOR ERF061"/>
    <property type="match status" value="1"/>
</dbReference>
<keyword evidence="6" id="KW-0804">Transcription</keyword>
<keyword evidence="3" id="KW-0805">Transcription regulation</keyword>
<evidence type="ECO:0000256" key="9">
    <source>
        <dbReference type="SAM" id="MobiDB-lite"/>
    </source>
</evidence>
<dbReference type="PANTHER" id="PTHR31657">
    <property type="entry name" value="ETHYLENE-RESPONSIVE TRANSCRIPTION FACTOR ERF061"/>
    <property type="match status" value="1"/>
</dbReference>
<evidence type="ECO:0000256" key="7">
    <source>
        <dbReference type="ARBA" id="ARBA00023242"/>
    </source>
</evidence>